<keyword evidence="5" id="KW-1185">Reference proteome</keyword>
<reference evidence="4" key="1">
    <citation type="submission" date="2025-08" db="UniProtKB">
        <authorList>
            <consortium name="Ensembl"/>
        </authorList>
    </citation>
    <scope>IDENTIFICATION</scope>
</reference>
<feature type="chain" id="PRO_5014437531" description="Mucin like 3" evidence="3">
    <location>
        <begin position="30"/>
        <end position="494"/>
    </location>
</feature>
<dbReference type="OMA" id="TFGLQCC"/>
<feature type="transmembrane region" description="Helical" evidence="2">
    <location>
        <begin position="423"/>
        <end position="447"/>
    </location>
</feature>
<feature type="region of interest" description="Disordered" evidence="1">
    <location>
        <begin position="247"/>
        <end position="348"/>
    </location>
</feature>
<feature type="compositionally biased region" description="Basic and acidic residues" evidence="1">
    <location>
        <begin position="94"/>
        <end position="117"/>
    </location>
</feature>
<dbReference type="Proteomes" id="UP000233220">
    <property type="component" value="Unplaced"/>
</dbReference>
<reference evidence="4" key="2">
    <citation type="submission" date="2025-09" db="UniProtKB">
        <authorList>
            <consortium name="Ensembl"/>
        </authorList>
    </citation>
    <scope>IDENTIFICATION</scope>
</reference>
<dbReference type="GeneTree" id="ENSGT00390000016847"/>
<evidence type="ECO:0000313" key="5">
    <source>
        <dbReference type="Proteomes" id="UP000233220"/>
    </source>
</evidence>
<evidence type="ECO:0000313" key="4">
    <source>
        <dbReference type="Ensembl" id="ENSSBOP00000025870.1"/>
    </source>
</evidence>
<feature type="compositionally biased region" description="Basic and acidic residues" evidence="1">
    <location>
        <begin position="147"/>
        <end position="157"/>
    </location>
</feature>
<feature type="compositionally biased region" description="Polar residues" evidence="1">
    <location>
        <begin position="247"/>
        <end position="263"/>
    </location>
</feature>
<feature type="compositionally biased region" description="Polar residues" evidence="1">
    <location>
        <begin position="170"/>
        <end position="221"/>
    </location>
</feature>
<evidence type="ECO:0000256" key="1">
    <source>
        <dbReference type="SAM" id="MobiDB-lite"/>
    </source>
</evidence>
<evidence type="ECO:0000256" key="2">
    <source>
        <dbReference type="SAM" id="Phobius"/>
    </source>
</evidence>
<dbReference type="AlphaFoldDB" id="A0A2K6U1U0"/>
<dbReference type="PANTHER" id="PTHR22094:SF0">
    <property type="entry name" value="MUCIN-LIKE PROTEIN 3"/>
    <property type="match status" value="1"/>
</dbReference>
<name>A0A2K6U1U0_SAIBB</name>
<keyword evidence="2" id="KW-0472">Membrane</keyword>
<organism evidence="4 5">
    <name type="scientific">Saimiri boliviensis boliviensis</name>
    <name type="common">Bolivian squirrel monkey</name>
    <dbReference type="NCBI Taxonomy" id="39432"/>
    <lineage>
        <taxon>Eukaryota</taxon>
        <taxon>Metazoa</taxon>
        <taxon>Chordata</taxon>
        <taxon>Craniata</taxon>
        <taxon>Vertebrata</taxon>
        <taxon>Euteleostomi</taxon>
        <taxon>Mammalia</taxon>
        <taxon>Eutheria</taxon>
        <taxon>Euarchontoglires</taxon>
        <taxon>Primates</taxon>
        <taxon>Haplorrhini</taxon>
        <taxon>Platyrrhini</taxon>
        <taxon>Cebidae</taxon>
        <taxon>Saimiriinae</taxon>
        <taxon>Saimiri</taxon>
    </lineage>
</organism>
<keyword evidence="3" id="KW-0732">Signal</keyword>
<dbReference type="PANTHER" id="PTHR22094">
    <property type="entry name" value="DIFFUSE PANBRONCHIOLITIS CRITICAL REGION GENE 1"/>
    <property type="match status" value="1"/>
</dbReference>
<keyword evidence="2" id="KW-1133">Transmembrane helix</keyword>
<dbReference type="STRING" id="39432.ENSSBOP00000025870"/>
<feature type="compositionally biased region" description="Polar residues" evidence="1">
    <location>
        <begin position="136"/>
        <end position="146"/>
    </location>
</feature>
<sequence>MAQPVHSLCSAFGLQCCLLFLLAAWEAGATTLQEYQKTGELSTSDHVFPLTPGLVYSIPFDHIVLHSGQRPPDFPKSIEVRERKHHCNTTRHSKPTDKPIDNSKTTDHKSSADHHEAPPTSEENSGSQGKDPVIRNQRSVDSADSTTTHKESSDKKHITPAPKRKITCPKFSSSKSTVTAKSGNSGRPTASYKTATSFHNSDDSQSNQKSTSSEKITTGTPEESGKNEDYRTTVASDKILIKTTKNTQETISASEKITQSLANPTEHGERTANAKTTPSSGEPTEHGERTPLANKNKKTISTKGKNIPVSEKPTENSGNTTLATETTKAPVKSTENSEKTKTVRPSVKVTGDKSITTTSSHLNKTEVTHQVPISSFTVITSGMKLSSIIPEVPGNESYPYHNKDGSQKGIHAGQMGENNSFPAWAIVIVVLVAVILLLVFLGLIFLVSYMMRTRRTLTQNTRDNDTEDEGGPNSYPVYLMEQQTLGMGQIPSPR</sequence>
<keyword evidence="2" id="KW-0812">Transmembrane</keyword>
<evidence type="ECO:0000256" key="3">
    <source>
        <dbReference type="SAM" id="SignalP"/>
    </source>
</evidence>
<accession>A0A2K6U1U0</accession>
<dbReference type="Ensembl" id="ENSSBOT00000042739.1">
    <property type="protein sequence ID" value="ENSSBOP00000025870.1"/>
    <property type="gene ID" value="ENSSBOG00000029394.1"/>
</dbReference>
<feature type="signal peptide" evidence="3">
    <location>
        <begin position="1"/>
        <end position="29"/>
    </location>
</feature>
<evidence type="ECO:0008006" key="6">
    <source>
        <dbReference type="Google" id="ProtNLM"/>
    </source>
</evidence>
<proteinExistence type="predicted"/>
<dbReference type="InterPro" id="IPR026623">
    <property type="entry name" value="MUCL3"/>
</dbReference>
<feature type="compositionally biased region" description="Polar residues" evidence="1">
    <location>
        <begin position="273"/>
        <end position="282"/>
    </location>
</feature>
<feature type="compositionally biased region" description="Polar residues" evidence="1">
    <location>
        <begin position="315"/>
        <end position="327"/>
    </location>
</feature>
<protein>
    <recommendedName>
        <fullName evidence="6">Mucin like 3</fullName>
    </recommendedName>
</protein>
<feature type="region of interest" description="Disordered" evidence="1">
    <location>
        <begin position="81"/>
        <end position="231"/>
    </location>
</feature>
<feature type="compositionally biased region" description="Basic residues" evidence="1">
    <location>
        <begin position="83"/>
        <end position="93"/>
    </location>
</feature>